<dbReference type="InterPro" id="IPR011050">
    <property type="entry name" value="Pectin_lyase_fold/virulence"/>
</dbReference>
<dbReference type="AlphaFoldDB" id="A0A0K2ZBX2"/>
<accession>A0A0K2ZBX2</accession>
<dbReference type="InterPro" id="IPR059226">
    <property type="entry name" value="Choice_anch_Q_dom"/>
</dbReference>
<dbReference type="EMBL" id="CXOJ01000002">
    <property type="protein sequence ID" value="CTP82531.1"/>
    <property type="molecule type" value="Genomic_DNA"/>
</dbReference>
<evidence type="ECO:0000313" key="2">
    <source>
        <dbReference type="EMBL" id="CTP82531.1"/>
    </source>
</evidence>
<gene>
    <name evidence="2" type="ORF">XTPLMG730_0089</name>
</gene>
<protein>
    <recommendedName>
        <fullName evidence="4">Chlamydia polymorphic membrane family protein</fullName>
    </recommendedName>
</protein>
<dbReference type="RefSeq" id="WP_053836813.1">
    <property type="nucleotide sequence ID" value="NZ_CP076251.1"/>
</dbReference>
<dbReference type="NCBIfam" id="NF041518">
    <property type="entry name" value="choice_anch_Q"/>
    <property type="match status" value="1"/>
</dbReference>
<keyword evidence="1" id="KW-0732">Signal</keyword>
<reference evidence="2 3" key="1">
    <citation type="submission" date="2015-07" db="EMBL/GenBank/DDBJ databases">
        <authorList>
            <person name="Noorani M."/>
        </authorList>
    </citation>
    <scope>NUCLEOTIDE SEQUENCE [LARGE SCALE GENOMIC DNA]</scope>
    <source>
        <strain evidence="2">LMG730</strain>
    </source>
</reference>
<proteinExistence type="predicted"/>
<feature type="signal peptide" evidence="1">
    <location>
        <begin position="1"/>
        <end position="27"/>
    </location>
</feature>
<dbReference type="SUPFAM" id="SSF51126">
    <property type="entry name" value="Pectin lyase-like"/>
    <property type="match status" value="1"/>
</dbReference>
<name>A0A0K2ZBX2_9XANT</name>
<organism evidence="2 3">
    <name type="scientific">Xanthomonas graminis pv. phlei</name>
    <dbReference type="NCBI Taxonomy" id="487906"/>
    <lineage>
        <taxon>Bacteria</taxon>
        <taxon>Pseudomonadati</taxon>
        <taxon>Pseudomonadota</taxon>
        <taxon>Gammaproteobacteria</taxon>
        <taxon>Lysobacterales</taxon>
        <taxon>Lysobacteraceae</taxon>
        <taxon>Xanthomonas</taxon>
        <taxon>Xanthomonas translucens group</taxon>
        <taxon>Xanthomonas graminis</taxon>
    </lineage>
</organism>
<evidence type="ECO:0000313" key="3">
    <source>
        <dbReference type="Proteomes" id="UP000045978"/>
    </source>
</evidence>
<feature type="chain" id="PRO_5005491987" description="Chlamydia polymorphic membrane family protein" evidence="1">
    <location>
        <begin position="28"/>
        <end position="528"/>
    </location>
</feature>
<evidence type="ECO:0000256" key="1">
    <source>
        <dbReference type="SAM" id="SignalP"/>
    </source>
</evidence>
<evidence type="ECO:0008006" key="4">
    <source>
        <dbReference type="Google" id="ProtNLM"/>
    </source>
</evidence>
<sequence>MITTPSLNAQANAVGLLAVMTASMAIAAVPSAPQCTVPPFWARPAVATVVGNGTPASCSASALSTAAAHGGYITFNCGAKPTSISIDRSITIGASNPTVIDGQGRITLDGRQSARIFLVNAGSALSVRNLTVQNGSSVQPASNHAYDPGTWGGGAIKVGYQGKLEVLNSKFLSNRSSIGGGAIFAGSDAQVTIVNSSFQRNSSWLGGALYTQLSSLNIVGSEFVGNQAINAPQGFPDAGNFGGGGAIDTDGASLAGYIKGGKGSGGTLALCGTVVKNNVAANGSGGATLWAYAPDTIDVKYSTFANNVATSGPGGGARISIGFTDASHSGTAILTPGTINVSETSFLSNKAQQGNAGALYLDCYGACDVSNSTFYGNFAKGVGAAIQHVGWRPANGDQGSTSVRFNNVTFAENTPGATLFGDRFDIRNSILFSKTESVFCSNQTNSGGNLIEYSAKGAVWPTHCLTSGNVKAADPLLSAPASNGGPTLTLLPAANSPARDAGSNCRSIDQRGLPRNAAVCDLGAVEIK</sequence>
<dbReference type="Proteomes" id="UP000045978">
    <property type="component" value="Unassembled WGS sequence"/>
</dbReference>